<organism evidence="2 3">
    <name type="scientific">Paramicrobacterium chengjingii</name>
    <dbReference type="NCBI Taxonomy" id="2769067"/>
    <lineage>
        <taxon>Bacteria</taxon>
        <taxon>Bacillati</taxon>
        <taxon>Actinomycetota</taxon>
        <taxon>Actinomycetes</taxon>
        <taxon>Micrococcales</taxon>
        <taxon>Microbacteriaceae</taxon>
        <taxon>Paramicrobacterium</taxon>
    </lineage>
</organism>
<dbReference type="Gene3D" id="1.10.3480.10">
    <property type="entry name" value="TorD-like"/>
    <property type="match status" value="1"/>
</dbReference>
<proteinExistence type="predicted"/>
<keyword evidence="1" id="KW-0534">Nitrate assimilation</keyword>
<dbReference type="NCBIfam" id="TIGR00684">
    <property type="entry name" value="narJ"/>
    <property type="match status" value="1"/>
</dbReference>
<sequence>MSPVKPLPQPVAPVALTPDQRRIAHMAASILLDYPDAQRRAAWPAVADAVTSLPLVIEEHFHRFLNAMADAGAEALEQNFVATFDLKRKCAMYLTYYAAGDTRKRGMALVRFIEAYRAAGCEPSDEELPDYLPAVLEFSAASASPVAIDLLAAHRDGIEVLRAALTAMQSPYLHLIEAVAASLPEIDDATRERYLSLVNDGPPTELVGLTFLGDLKPYSAREEVGA</sequence>
<name>A0ABX6YFG5_9MICO</name>
<dbReference type="PANTHER" id="PTHR43680">
    <property type="entry name" value="NITRATE REDUCTASE MOLYBDENUM COFACTOR ASSEMBLY CHAPERONE"/>
    <property type="match status" value="1"/>
</dbReference>
<gene>
    <name evidence="2" type="primary">narJ</name>
    <name evidence="2" type="ORF">HCR76_11915</name>
</gene>
<dbReference type="Proteomes" id="UP000662814">
    <property type="component" value="Chromosome"/>
</dbReference>
<evidence type="ECO:0000313" key="3">
    <source>
        <dbReference type="Proteomes" id="UP000662814"/>
    </source>
</evidence>
<dbReference type="Pfam" id="PF02613">
    <property type="entry name" value="Nitrate_red_del"/>
    <property type="match status" value="1"/>
</dbReference>
<dbReference type="EMBL" id="CP061169">
    <property type="protein sequence ID" value="QPZ37536.1"/>
    <property type="molecule type" value="Genomic_DNA"/>
</dbReference>
<dbReference type="RefSeq" id="WP_166990647.1">
    <property type="nucleotide sequence ID" value="NZ_CP061169.1"/>
</dbReference>
<keyword evidence="3" id="KW-1185">Reference proteome</keyword>
<dbReference type="SUPFAM" id="SSF89155">
    <property type="entry name" value="TorD-like"/>
    <property type="match status" value="1"/>
</dbReference>
<accession>A0ABX6YFG5</accession>
<dbReference type="InterPro" id="IPR003765">
    <property type="entry name" value="NO3_reductase_chaperone_NarJ"/>
</dbReference>
<dbReference type="InterPro" id="IPR020945">
    <property type="entry name" value="DMSO/NO3_reduct_chaperone"/>
</dbReference>
<reference evidence="2 3" key="1">
    <citation type="submission" date="2020-12" db="EMBL/GenBank/DDBJ databases">
        <title>Microbacterium sp. HY060.</title>
        <authorList>
            <person name="Zhou J."/>
        </authorList>
    </citation>
    <scope>NUCLEOTIDE SEQUENCE [LARGE SCALE GENOMIC DNA]</scope>
    <source>
        <strain evidence="2 3">HY60</strain>
    </source>
</reference>
<protein>
    <submittedName>
        <fullName evidence="2">Nitrate reductase molybdenum cofactor assembly chaperone</fullName>
    </submittedName>
</protein>
<dbReference type="PANTHER" id="PTHR43680:SF2">
    <property type="entry name" value="NITRATE REDUCTASE MOLYBDENUM COFACTOR ASSEMBLY CHAPERONE NARJ"/>
    <property type="match status" value="1"/>
</dbReference>
<evidence type="ECO:0000256" key="1">
    <source>
        <dbReference type="ARBA" id="ARBA00023063"/>
    </source>
</evidence>
<evidence type="ECO:0000313" key="2">
    <source>
        <dbReference type="EMBL" id="QPZ37536.1"/>
    </source>
</evidence>
<dbReference type="InterPro" id="IPR036411">
    <property type="entry name" value="TorD-like_sf"/>
</dbReference>